<evidence type="ECO:0008006" key="3">
    <source>
        <dbReference type="Google" id="ProtNLM"/>
    </source>
</evidence>
<accession>A0A6C7E9F1</accession>
<dbReference type="InterPro" id="IPR027417">
    <property type="entry name" value="P-loop_NTPase"/>
</dbReference>
<gene>
    <name evidence="1" type="ORF">YM304_03620</name>
</gene>
<dbReference type="RefSeq" id="WP_015439924.1">
    <property type="nucleotide sequence ID" value="NC_020520.1"/>
</dbReference>
<protein>
    <recommendedName>
        <fullName evidence="3">CobQ/CobB/MinD/ParA nucleotide binding domain-containing protein</fullName>
    </recommendedName>
</protein>
<organism evidence="1 2">
    <name type="scientific">Ilumatobacter coccineus (strain NBRC 103263 / KCTC 29153 / YM16-304)</name>
    <dbReference type="NCBI Taxonomy" id="1313172"/>
    <lineage>
        <taxon>Bacteria</taxon>
        <taxon>Bacillati</taxon>
        <taxon>Actinomycetota</taxon>
        <taxon>Acidimicrobiia</taxon>
        <taxon>Acidimicrobiales</taxon>
        <taxon>Ilumatobacteraceae</taxon>
        <taxon>Ilumatobacter</taxon>
    </lineage>
</organism>
<dbReference type="KEGG" id="aym:YM304_03620"/>
<dbReference type="Gene3D" id="3.40.50.300">
    <property type="entry name" value="P-loop containing nucleotide triphosphate hydrolases"/>
    <property type="match status" value="1"/>
</dbReference>
<dbReference type="AlphaFoldDB" id="A0A6C7E9F1"/>
<reference evidence="1 2" key="1">
    <citation type="journal article" date="2013" name="Int. J. Syst. Evol. Microbiol.">
        <title>Ilumatobacter nonamiense sp. nov. and Ilumatobacter coccineum sp. nov., isolated from seashore sand.</title>
        <authorList>
            <person name="Matsumoto A."/>
            <person name="Kasai H."/>
            <person name="Matsuo Y."/>
            <person name="Shizuri Y."/>
            <person name="Ichikawa N."/>
            <person name="Fujita N."/>
            <person name="Omura S."/>
            <person name="Takahashi Y."/>
        </authorList>
    </citation>
    <scope>NUCLEOTIDE SEQUENCE [LARGE SCALE GENOMIC DNA]</scope>
    <source>
        <strain evidence="2">NBRC 103263 / KCTC 29153 / YM16-304</strain>
    </source>
</reference>
<dbReference type="EMBL" id="AP012057">
    <property type="protein sequence ID" value="BAN00676.1"/>
    <property type="molecule type" value="Genomic_DNA"/>
</dbReference>
<evidence type="ECO:0000313" key="1">
    <source>
        <dbReference type="EMBL" id="BAN00676.1"/>
    </source>
</evidence>
<proteinExistence type="predicted"/>
<dbReference type="Proteomes" id="UP000011863">
    <property type="component" value="Chromosome"/>
</dbReference>
<dbReference type="OrthoDB" id="3217709at2"/>
<dbReference type="SUPFAM" id="SSF52540">
    <property type="entry name" value="P-loop containing nucleoside triphosphate hydrolases"/>
    <property type="match status" value="1"/>
</dbReference>
<evidence type="ECO:0000313" key="2">
    <source>
        <dbReference type="Proteomes" id="UP000011863"/>
    </source>
</evidence>
<name>A0A6C7E9F1_ILUCY</name>
<sequence>MLTMFHAVKGGSGTTVTTALTALAHRGPTLLVDLDDELPAALGVGGTDRPGVVDWLGSDAPLDHLSDLMVEVNTSTSMLTTRLDAGAAGSAAARLEASTTRWMQLSSWCRSWATRSGGRVFVDAGTQPLPQEFVAACDQRLLVTRSCYLALREASRRSLSSTGVVVVREPGRTLTDHDIATSVGAPVSASLTWEPAIARSVDAGLLTSRRVGRSTSRELRRLLRSHVLAESIAA</sequence>
<keyword evidence="2" id="KW-1185">Reference proteome</keyword>